<evidence type="ECO:0000259" key="1">
    <source>
        <dbReference type="Pfam" id="PF00483"/>
    </source>
</evidence>
<dbReference type="InterPro" id="IPR005835">
    <property type="entry name" value="NTP_transferase_dom"/>
</dbReference>
<dbReference type="Gene3D" id="3.90.550.10">
    <property type="entry name" value="Spore Coat Polysaccharide Biosynthesis Protein SpsA, Chain A"/>
    <property type="match status" value="1"/>
</dbReference>
<feature type="domain" description="Nucleotidyl transferase" evidence="1">
    <location>
        <begin position="6"/>
        <end position="146"/>
    </location>
</feature>
<keyword evidence="2" id="KW-0548">Nucleotidyltransferase</keyword>
<accession>A0A388SB06</accession>
<dbReference type="Pfam" id="PF00483">
    <property type="entry name" value="NTP_transferase"/>
    <property type="match status" value="1"/>
</dbReference>
<evidence type="ECO:0000313" key="2">
    <source>
        <dbReference type="EMBL" id="GBO93395.1"/>
    </source>
</evidence>
<dbReference type="OrthoDB" id="9788272at2"/>
<dbReference type="InterPro" id="IPR029044">
    <property type="entry name" value="Nucleotide-diphossugar_trans"/>
</dbReference>
<comment type="caution">
    <text evidence="2">The sequence shown here is derived from an EMBL/GenBank/DDBJ whole genome shotgun (WGS) entry which is preliminary data.</text>
</comment>
<reference evidence="2 3" key="1">
    <citation type="journal article" date="2018" name="Int. J. Syst. Evol. Microbiol.">
        <title>Mesosutterella multiformis gen. nov., sp. nov., a member of the family Sutterellaceae and Sutterella megalosphaeroides sp. nov., isolated from human faeces.</title>
        <authorList>
            <person name="Sakamoto M."/>
            <person name="Ikeyama N."/>
            <person name="Kunihiro T."/>
            <person name="Iino T."/>
            <person name="Yuki M."/>
            <person name="Ohkuma M."/>
        </authorList>
    </citation>
    <scope>NUCLEOTIDE SEQUENCE [LARGE SCALE GENOMIC DNA]</scope>
    <source>
        <strain evidence="2 3">4NBBH2</strain>
    </source>
</reference>
<proteinExistence type="predicted"/>
<accession>A0A401LJV3</accession>
<protein>
    <submittedName>
        <fullName evidence="2">Mannose-1-phosphate guanylyltransferase</fullName>
    </submittedName>
</protein>
<dbReference type="RefSeq" id="WP_116269778.1">
    <property type="nucleotide sequence ID" value="NZ_BGZJ01000001.1"/>
</dbReference>
<dbReference type="CDD" id="cd06422">
    <property type="entry name" value="NTP_transferase_like_1"/>
    <property type="match status" value="1"/>
</dbReference>
<dbReference type="PANTHER" id="PTHR22572">
    <property type="entry name" value="SUGAR-1-PHOSPHATE GUANYL TRANSFERASE"/>
    <property type="match status" value="1"/>
</dbReference>
<dbReference type="GO" id="GO:0016779">
    <property type="term" value="F:nucleotidyltransferase activity"/>
    <property type="evidence" value="ECO:0007669"/>
    <property type="project" value="UniProtKB-KW"/>
</dbReference>
<keyword evidence="3" id="KW-1185">Reference proteome</keyword>
<dbReference type="Proteomes" id="UP000266091">
    <property type="component" value="Unassembled WGS sequence"/>
</dbReference>
<dbReference type="EMBL" id="BGZJ01000001">
    <property type="protein sequence ID" value="GBO93395.1"/>
    <property type="molecule type" value="Genomic_DNA"/>
</dbReference>
<dbReference type="AlphaFoldDB" id="A0A388SB06"/>
<organism evidence="2 3">
    <name type="scientific">Mesosutterella multiformis</name>
    <dbReference type="NCBI Taxonomy" id="2259133"/>
    <lineage>
        <taxon>Bacteria</taxon>
        <taxon>Pseudomonadati</taxon>
        <taxon>Pseudomonadota</taxon>
        <taxon>Betaproteobacteria</taxon>
        <taxon>Burkholderiales</taxon>
        <taxon>Sutterellaceae</taxon>
        <taxon>Mesosutterella</taxon>
    </lineage>
</organism>
<gene>
    <name evidence="2" type="ORF">MESMUL_07490</name>
</gene>
<evidence type="ECO:0000313" key="3">
    <source>
        <dbReference type="Proteomes" id="UP000266091"/>
    </source>
</evidence>
<name>A0A388SB06_9BURK</name>
<keyword evidence="2" id="KW-0808">Transferase</keyword>
<sequence>MQSVRALILGAGRGKRMRPLSDSTPKPLLRFHGKRMIDWQIDALIRAGVRDFVVNTAHLADQFPAQLGDGHERGITIRYSKEGDSEEEALETLGGIAKALPLLSPDGVTPFIVAAGDIVTEFDYSRLTARADALMRGDADAHLVLVPNPAFHAAGDMALENGLVRRAPQALTFSSIGIYSPRIFKGVPAVRAKLFPWLYHFADLGRVTGELFTGEWRNIGTPEQLNEP</sequence>
<dbReference type="SUPFAM" id="SSF53448">
    <property type="entry name" value="Nucleotide-diphospho-sugar transferases"/>
    <property type="match status" value="1"/>
</dbReference>
<dbReference type="InterPro" id="IPR050486">
    <property type="entry name" value="Mannose-1P_guanyltransferase"/>
</dbReference>